<sequence length="159" mass="17697">MPTVRDESKDKINREVADEVLKTKEPPVARFRLLSKGMEPYHRLYIVDEGSDITGDKGCIACGNCIDSCPVLRKDPKRFEKTEQRTSFALEACVGEDCEQCYSCVLACPQVDTAYKDYIVDEVIPETIQPAPGITSLDNYFMAIIALVLGLVIGVFIAR</sequence>
<feature type="transmembrane region" description="Helical" evidence="4">
    <location>
        <begin position="140"/>
        <end position="158"/>
    </location>
</feature>
<keyword evidence="4" id="KW-0472">Membrane</keyword>
<keyword evidence="2" id="KW-0408">Iron</keyword>
<proteinExistence type="predicted"/>
<comment type="caution">
    <text evidence="6">The sequence shown here is derived from an EMBL/GenBank/DDBJ whole genome shotgun (WGS) entry which is preliminary data.</text>
</comment>
<protein>
    <recommendedName>
        <fullName evidence="5">4Fe-4S ferredoxin-type domain-containing protein</fullName>
    </recommendedName>
</protein>
<evidence type="ECO:0000259" key="5">
    <source>
        <dbReference type="PROSITE" id="PS51379"/>
    </source>
</evidence>
<dbReference type="GO" id="GO:0051536">
    <property type="term" value="F:iron-sulfur cluster binding"/>
    <property type="evidence" value="ECO:0007669"/>
    <property type="project" value="UniProtKB-KW"/>
</dbReference>
<evidence type="ECO:0000256" key="1">
    <source>
        <dbReference type="ARBA" id="ARBA00022723"/>
    </source>
</evidence>
<evidence type="ECO:0000256" key="2">
    <source>
        <dbReference type="ARBA" id="ARBA00023004"/>
    </source>
</evidence>
<evidence type="ECO:0000256" key="3">
    <source>
        <dbReference type="ARBA" id="ARBA00023014"/>
    </source>
</evidence>
<name>A0A9D6Z4Z7_9BACT</name>
<evidence type="ECO:0000313" key="7">
    <source>
        <dbReference type="Proteomes" id="UP000807825"/>
    </source>
</evidence>
<evidence type="ECO:0000256" key="4">
    <source>
        <dbReference type="SAM" id="Phobius"/>
    </source>
</evidence>
<dbReference type="InterPro" id="IPR017896">
    <property type="entry name" value="4Fe4S_Fe-S-bd"/>
</dbReference>
<evidence type="ECO:0000313" key="6">
    <source>
        <dbReference type="EMBL" id="MBI5251549.1"/>
    </source>
</evidence>
<feature type="domain" description="4Fe-4S ferredoxin-type" evidence="5">
    <location>
        <begin position="49"/>
        <end position="77"/>
    </location>
</feature>
<dbReference type="PROSITE" id="PS51379">
    <property type="entry name" value="4FE4S_FER_2"/>
    <property type="match status" value="1"/>
</dbReference>
<dbReference type="EMBL" id="JACRDE010000494">
    <property type="protein sequence ID" value="MBI5251549.1"/>
    <property type="molecule type" value="Genomic_DNA"/>
</dbReference>
<dbReference type="GO" id="GO:0046872">
    <property type="term" value="F:metal ion binding"/>
    <property type="evidence" value="ECO:0007669"/>
    <property type="project" value="UniProtKB-KW"/>
</dbReference>
<keyword evidence="3" id="KW-0411">Iron-sulfur</keyword>
<gene>
    <name evidence="6" type="ORF">HY912_18825</name>
</gene>
<dbReference type="Proteomes" id="UP000807825">
    <property type="component" value="Unassembled WGS sequence"/>
</dbReference>
<dbReference type="Pfam" id="PF13237">
    <property type="entry name" value="Fer4_10"/>
    <property type="match status" value="1"/>
</dbReference>
<keyword evidence="1" id="KW-0479">Metal-binding</keyword>
<dbReference type="SUPFAM" id="SSF54862">
    <property type="entry name" value="4Fe-4S ferredoxins"/>
    <property type="match status" value="1"/>
</dbReference>
<dbReference type="InterPro" id="IPR017900">
    <property type="entry name" value="4Fe4S_Fe_S_CS"/>
</dbReference>
<keyword evidence="4" id="KW-0812">Transmembrane</keyword>
<dbReference type="PROSITE" id="PS00198">
    <property type="entry name" value="4FE4S_FER_1"/>
    <property type="match status" value="2"/>
</dbReference>
<dbReference type="Gene3D" id="3.30.70.20">
    <property type="match status" value="1"/>
</dbReference>
<reference evidence="6" key="1">
    <citation type="submission" date="2020-07" db="EMBL/GenBank/DDBJ databases">
        <title>Huge and variable diversity of episymbiotic CPR bacteria and DPANN archaea in groundwater ecosystems.</title>
        <authorList>
            <person name="He C.Y."/>
            <person name="Keren R."/>
            <person name="Whittaker M."/>
            <person name="Farag I.F."/>
            <person name="Doudna J."/>
            <person name="Cate J.H.D."/>
            <person name="Banfield J.F."/>
        </authorList>
    </citation>
    <scope>NUCLEOTIDE SEQUENCE</scope>
    <source>
        <strain evidence="6">NC_groundwater_1664_Pr3_B-0.1um_52_9</strain>
    </source>
</reference>
<keyword evidence="4" id="KW-1133">Transmembrane helix</keyword>
<organism evidence="6 7">
    <name type="scientific">Desulfomonile tiedjei</name>
    <dbReference type="NCBI Taxonomy" id="2358"/>
    <lineage>
        <taxon>Bacteria</taxon>
        <taxon>Pseudomonadati</taxon>
        <taxon>Thermodesulfobacteriota</taxon>
        <taxon>Desulfomonilia</taxon>
        <taxon>Desulfomonilales</taxon>
        <taxon>Desulfomonilaceae</taxon>
        <taxon>Desulfomonile</taxon>
    </lineage>
</organism>
<dbReference type="AlphaFoldDB" id="A0A9D6Z4Z7"/>
<accession>A0A9D6Z4Z7</accession>